<dbReference type="InterPro" id="IPR040079">
    <property type="entry name" value="Glutathione_S-Trfase"/>
</dbReference>
<organism evidence="2 3">
    <name type="scientific">Nitratireductor rhodophyticola</name>
    <dbReference type="NCBI Taxonomy" id="2854036"/>
    <lineage>
        <taxon>Bacteria</taxon>
        <taxon>Pseudomonadati</taxon>
        <taxon>Pseudomonadota</taxon>
        <taxon>Alphaproteobacteria</taxon>
        <taxon>Hyphomicrobiales</taxon>
        <taxon>Phyllobacteriaceae</taxon>
        <taxon>Nitratireductor</taxon>
    </lineage>
</organism>
<dbReference type="InterPro" id="IPR004045">
    <property type="entry name" value="Glutathione_S-Trfase_N"/>
</dbReference>
<dbReference type="EMBL" id="JAHSQO010000004">
    <property type="protein sequence ID" value="MBY8917512.1"/>
    <property type="molecule type" value="Genomic_DNA"/>
</dbReference>
<dbReference type="InterPro" id="IPR036282">
    <property type="entry name" value="Glutathione-S-Trfase_C_sf"/>
</dbReference>
<dbReference type="PROSITE" id="PS50405">
    <property type="entry name" value="GST_CTER"/>
    <property type="match status" value="1"/>
</dbReference>
<protein>
    <submittedName>
        <fullName evidence="2">Glutathione S-transferase family protein</fullName>
    </submittedName>
</protein>
<evidence type="ECO:0000259" key="1">
    <source>
        <dbReference type="PROSITE" id="PS50405"/>
    </source>
</evidence>
<evidence type="ECO:0000313" key="2">
    <source>
        <dbReference type="EMBL" id="MBY8917512.1"/>
    </source>
</evidence>
<sequence>MGLLVEGVWHDKWYDTSKTGGRFERSRSQFRDFVTRDGAPAEGRERGFRAEPGRYHLYVSLACPWAHRTLIFRKLKKLEDVISVSVVHHFMGENGWTFLKEDGATGDDLYGFDFMHQIYTKADPGYSGRVTVPVLWDKKTETIVSNESAEIIRMLNGAFDEWGDASVDFYPENLRSEIDSINALVYDNINNGVYKAGFATTQEAYEEAFGALFAALDQVEERLSRQRYLAGERLSEADWRLFTTLVRFDPVYVGHFKCNLRRIADYPNLSNYLRELYQVPGVAGTVDLLHIKAHYYGSHKTINPSGVVPLGPELDLTAPHNRDRLAKAA</sequence>
<dbReference type="RefSeq" id="WP_223006025.1">
    <property type="nucleotide sequence ID" value="NZ_JAHSQO010000004.1"/>
</dbReference>
<dbReference type="InterPro" id="IPR016639">
    <property type="entry name" value="GST_Omega/GSH"/>
</dbReference>
<dbReference type="PANTHER" id="PTHR32419:SF6">
    <property type="entry name" value="GLUTATHIONE S-TRANSFERASE OMEGA-LIKE 1-RELATED"/>
    <property type="match status" value="1"/>
</dbReference>
<dbReference type="InterPro" id="IPR047047">
    <property type="entry name" value="GST_Omega-like_C"/>
</dbReference>
<dbReference type="SFLD" id="SFLDG01206">
    <property type="entry name" value="Xi.1"/>
    <property type="match status" value="1"/>
</dbReference>
<feature type="domain" description="GST C-terminal" evidence="1">
    <location>
        <begin position="171"/>
        <end position="295"/>
    </location>
</feature>
<dbReference type="SFLD" id="SFLDS00019">
    <property type="entry name" value="Glutathione_Transferase_(cytos"/>
    <property type="match status" value="1"/>
</dbReference>
<dbReference type="SFLD" id="SFLDG01148">
    <property type="entry name" value="Xi_(cytGST)"/>
    <property type="match status" value="1"/>
</dbReference>
<evidence type="ECO:0000313" key="3">
    <source>
        <dbReference type="Proteomes" id="UP000777661"/>
    </source>
</evidence>
<dbReference type="CDD" id="cd03190">
    <property type="entry name" value="GST_C_Omega_like"/>
    <property type="match status" value="1"/>
</dbReference>
<dbReference type="Pfam" id="PF13409">
    <property type="entry name" value="GST_N_2"/>
    <property type="match status" value="1"/>
</dbReference>
<dbReference type="InterPro" id="IPR010987">
    <property type="entry name" value="Glutathione-S-Trfase_C-like"/>
</dbReference>
<comment type="caution">
    <text evidence="2">The sequence shown here is derived from an EMBL/GenBank/DDBJ whole genome shotgun (WGS) entry which is preliminary data.</text>
</comment>
<accession>A0ABS7RAU5</accession>
<dbReference type="PIRSF" id="PIRSF015753">
    <property type="entry name" value="GST"/>
    <property type="match status" value="1"/>
</dbReference>
<dbReference type="Proteomes" id="UP000777661">
    <property type="component" value="Unassembled WGS sequence"/>
</dbReference>
<dbReference type="Gene3D" id="3.40.30.10">
    <property type="entry name" value="Glutaredoxin"/>
    <property type="match status" value="1"/>
</dbReference>
<dbReference type="SUPFAM" id="SSF47616">
    <property type="entry name" value="GST C-terminal domain-like"/>
    <property type="match status" value="1"/>
</dbReference>
<dbReference type="PANTHER" id="PTHR32419">
    <property type="entry name" value="GLUTATHIONYL-HYDROQUINONE REDUCTASE"/>
    <property type="match status" value="1"/>
</dbReference>
<proteinExistence type="predicted"/>
<name>A0ABS7RAU5_9HYPH</name>
<dbReference type="SUPFAM" id="SSF52833">
    <property type="entry name" value="Thioredoxin-like"/>
    <property type="match status" value="1"/>
</dbReference>
<reference evidence="2 3" key="1">
    <citation type="submission" date="2021-06" db="EMBL/GenBank/DDBJ databases">
        <title>Nitratireductor porphyridii sp. nov., isolated from a small marine red alga, Porphyridium purpureum in South Korea.</title>
        <authorList>
            <person name="Kim K.H."/>
            <person name="Kristyanto S."/>
            <person name="Jeon C.O."/>
        </authorList>
    </citation>
    <scope>NUCLEOTIDE SEQUENCE [LARGE SCALE GENOMIC DNA]</scope>
    <source>
        <strain evidence="2 3">R6</strain>
    </source>
</reference>
<dbReference type="Gene3D" id="1.20.1050.10">
    <property type="match status" value="1"/>
</dbReference>
<dbReference type="InterPro" id="IPR036249">
    <property type="entry name" value="Thioredoxin-like_sf"/>
</dbReference>
<keyword evidence="3" id="KW-1185">Reference proteome</keyword>
<dbReference type="Pfam" id="PF13410">
    <property type="entry name" value="GST_C_2"/>
    <property type="match status" value="1"/>
</dbReference>
<gene>
    <name evidence="2" type="ORF">KVG22_12990</name>
</gene>